<evidence type="ECO:0000313" key="1">
    <source>
        <dbReference type="EMBL" id="TCV91910.1"/>
    </source>
</evidence>
<protein>
    <submittedName>
        <fullName evidence="1">Uncharacterized protein</fullName>
    </submittedName>
</protein>
<accession>A0A4R3YI95</accession>
<dbReference type="EMBL" id="SMCR01000014">
    <property type="protein sequence ID" value="TCV91910.1"/>
    <property type="molecule type" value="Genomic_DNA"/>
</dbReference>
<organism evidence="1 2">
    <name type="scientific">Biostraticola tofi</name>
    <dbReference type="NCBI Taxonomy" id="466109"/>
    <lineage>
        <taxon>Bacteria</taxon>
        <taxon>Pseudomonadati</taxon>
        <taxon>Pseudomonadota</taxon>
        <taxon>Gammaproteobacteria</taxon>
        <taxon>Enterobacterales</taxon>
        <taxon>Bruguierivoracaceae</taxon>
        <taxon>Biostraticola</taxon>
    </lineage>
</organism>
<keyword evidence="2" id="KW-1185">Reference proteome</keyword>
<evidence type="ECO:0000313" key="2">
    <source>
        <dbReference type="Proteomes" id="UP000295719"/>
    </source>
</evidence>
<gene>
    <name evidence="1" type="ORF">EDC52_11415</name>
</gene>
<comment type="caution">
    <text evidence="1">The sequence shown here is derived from an EMBL/GenBank/DDBJ whole genome shotgun (WGS) entry which is preliminary data.</text>
</comment>
<dbReference type="AlphaFoldDB" id="A0A4R3YI95"/>
<proteinExistence type="predicted"/>
<dbReference type="Proteomes" id="UP000295719">
    <property type="component" value="Unassembled WGS sequence"/>
</dbReference>
<reference evidence="1 2" key="1">
    <citation type="submission" date="2019-03" db="EMBL/GenBank/DDBJ databases">
        <title>Genomic Encyclopedia of Type Strains, Phase IV (KMG-IV): sequencing the most valuable type-strain genomes for metagenomic binning, comparative biology and taxonomic classification.</title>
        <authorList>
            <person name="Goeker M."/>
        </authorList>
    </citation>
    <scope>NUCLEOTIDE SEQUENCE [LARGE SCALE GENOMIC DNA]</scope>
    <source>
        <strain evidence="1 2">DSM 19580</strain>
    </source>
</reference>
<sequence>MAARKHCWEDCRRGIFAYSPVRVYKLKTVTTGKMCEGVVQPVHHMILAALRVYISSRAIKICQPRIMPNERG</sequence>
<name>A0A4R3YI95_9GAMM</name>